<reference evidence="2" key="2">
    <citation type="submission" date="2020-09" db="EMBL/GenBank/DDBJ databases">
        <authorList>
            <person name="Sun Q."/>
            <person name="Ohkuma M."/>
        </authorList>
    </citation>
    <scope>NUCLEOTIDE SEQUENCE</scope>
    <source>
        <strain evidence="2">JCM 4646</strain>
    </source>
</reference>
<dbReference type="EMBL" id="BNBO01000045">
    <property type="protein sequence ID" value="GHH79998.1"/>
    <property type="molecule type" value="Genomic_DNA"/>
</dbReference>
<name>A0A919G9J6_9ACTN</name>
<proteinExistence type="predicted"/>
<accession>A0A919G9J6</accession>
<evidence type="ECO:0000313" key="2">
    <source>
        <dbReference type="EMBL" id="GHH79998.1"/>
    </source>
</evidence>
<gene>
    <name evidence="2" type="ORF">GCM10018781_59250</name>
</gene>
<feature type="compositionally biased region" description="Low complexity" evidence="1">
    <location>
        <begin position="76"/>
        <end position="102"/>
    </location>
</feature>
<keyword evidence="3" id="KW-1185">Reference proteome</keyword>
<dbReference type="AlphaFoldDB" id="A0A919G9J6"/>
<organism evidence="2 3">
    <name type="scientific">Kitasatospora indigofera</name>
    <dbReference type="NCBI Taxonomy" id="67307"/>
    <lineage>
        <taxon>Bacteria</taxon>
        <taxon>Bacillati</taxon>
        <taxon>Actinomycetota</taxon>
        <taxon>Actinomycetes</taxon>
        <taxon>Kitasatosporales</taxon>
        <taxon>Streptomycetaceae</taxon>
        <taxon>Kitasatospora</taxon>
    </lineage>
</organism>
<feature type="region of interest" description="Disordered" evidence="1">
    <location>
        <begin position="72"/>
        <end position="102"/>
    </location>
</feature>
<dbReference type="Proteomes" id="UP000617734">
    <property type="component" value="Unassembled WGS sequence"/>
</dbReference>
<comment type="caution">
    <text evidence="2">The sequence shown here is derived from an EMBL/GenBank/DDBJ whole genome shotgun (WGS) entry which is preliminary data.</text>
</comment>
<evidence type="ECO:0000313" key="3">
    <source>
        <dbReference type="Proteomes" id="UP000617734"/>
    </source>
</evidence>
<sequence>MHMQLILTGAVVIRPAQRDRMTALGDNFRGVTGGFPDFGPGNPRLSGAVERSDPVIRWQVRNRATRPALRGREFARTGPGPAAGLTPGAGALTGGPARYPAR</sequence>
<evidence type="ECO:0000256" key="1">
    <source>
        <dbReference type="SAM" id="MobiDB-lite"/>
    </source>
</evidence>
<protein>
    <submittedName>
        <fullName evidence="2">Uncharacterized protein</fullName>
    </submittedName>
</protein>
<reference evidence="2" key="1">
    <citation type="journal article" date="2014" name="Int. J. Syst. Evol. Microbiol.">
        <title>Complete genome sequence of Corynebacterium casei LMG S-19264T (=DSM 44701T), isolated from a smear-ripened cheese.</title>
        <authorList>
            <consortium name="US DOE Joint Genome Institute (JGI-PGF)"/>
            <person name="Walter F."/>
            <person name="Albersmeier A."/>
            <person name="Kalinowski J."/>
            <person name="Ruckert C."/>
        </authorList>
    </citation>
    <scope>NUCLEOTIDE SEQUENCE</scope>
    <source>
        <strain evidence="2">JCM 4646</strain>
    </source>
</reference>